<accession>A0A382KQJ5</accession>
<name>A0A382KQJ5_9ZZZZ</name>
<dbReference type="GO" id="GO:0004069">
    <property type="term" value="F:L-aspartate:2-oxoglutarate aminotransferase activity"/>
    <property type="evidence" value="ECO:0007669"/>
    <property type="project" value="InterPro"/>
</dbReference>
<reference evidence="1" key="1">
    <citation type="submission" date="2018-05" db="EMBL/GenBank/DDBJ databases">
        <authorList>
            <person name="Lanie J.A."/>
            <person name="Ng W.-L."/>
            <person name="Kazmierczak K.M."/>
            <person name="Andrzejewski T.M."/>
            <person name="Davidsen T.M."/>
            <person name="Wayne K.J."/>
            <person name="Tettelin H."/>
            <person name="Glass J.I."/>
            <person name="Rusch D."/>
            <person name="Podicherti R."/>
            <person name="Tsui H.-C.T."/>
            <person name="Winkler M.E."/>
        </authorList>
    </citation>
    <scope>NUCLEOTIDE SEQUENCE</scope>
</reference>
<gene>
    <name evidence="1" type="ORF">METZ01_LOCUS279584</name>
</gene>
<dbReference type="AlphaFoldDB" id="A0A382KQJ5"/>
<dbReference type="Gene3D" id="3.40.640.10">
    <property type="entry name" value="Type I PLP-dependent aspartate aminotransferase-like (Major domain)"/>
    <property type="match status" value="1"/>
</dbReference>
<organism evidence="1">
    <name type="scientific">marine metagenome</name>
    <dbReference type="NCBI Taxonomy" id="408172"/>
    <lineage>
        <taxon>unclassified sequences</taxon>
        <taxon>metagenomes</taxon>
        <taxon>ecological metagenomes</taxon>
    </lineage>
</organism>
<dbReference type="InterPro" id="IPR015422">
    <property type="entry name" value="PyrdxlP-dep_Trfase_small"/>
</dbReference>
<evidence type="ECO:0000313" key="1">
    <source>
        <dbReference type="EMBL" id="SVC26730.1"/>
    </source>
</evidence>
<dbReference type="PANTHER" id="PTHR43799">
    <property type="entry name" value="AMINOTRANSFERASE, PUTATIVE-RELATED"/>
    <property type="match status" value="1"/>
</dbReference>
<dbReference type="SUPFAM" id="SSF53383">
    <property type="entry name" value="PLP-dependent transferases"/>
    <property type="match status" value="1"/>
</dbReference>
<feature type="non-terminal residue" evidence="1">
    <location>
        <position position="317"/>
    </location>
</feature>
<dbReference type="Pfam" id="PF12897">
    <property type="entry name" value="Asp_aminotransf"/>
    <property type="match status" value="1"/>
</dbReference>
<dbReference type="Gene3D" id="3.90.1150.10">
    <property type="entry name" value="Aspartate Aminotransferase, domain 1"/>
    <property type="match status" value="1"/>
</dbReference>
<proteinExistence type="predicted"/>
<dbReference type="EMBL" id="UINC01082190">
    <property type="protein sequence ID" value="SVC26730.1"/>
    <property type="molecule type" value="Genomic_DNA"/>
</dbReference>
<protein>
    <recommendedName>
        <fullName evidence="2">Aminotransferase class I/classII domain-containing protein</fullName>
    </recommendedName>
</protein>
<dbReference type="InterPro" id="IPR024551">
    <property type="entry name" value="AspAT_Ic"/>
</dbReference>
<evidence type="ECO:0008006" key="2">
    <source>
        <dbReference type="Google" id="ProtNLM"/>
    </source>
</evidence>
<dbReference type="PANTHER" id="PTHR43799:SF1">
    <property type="entry name" value="ASPARTATE AMINOTRANSFERASE"/>
    <property type="match status" value="1"/>
</dbReference>
<dbReference type="InterPro" id="IPR015421">
    <property type="entry name" value="PyrdxlP-dep_Trfase_major"/>
</dbReference>
<sequence>MDKSLESKFDALKAKGLKIDLTRGKPGVDQLDISNELLSSEIPTHSPSGIDIRNYGEPLGIPEVRELGANLLSTPVENTLVGEQSSLLLIYQLILSNYLFGLQVPWKDQSNIKFICPVPGFDRHFRLLEDFGIEILTTPLTGLGIDIDAFKALLAEHENIKGIICVPRHSNPTGDIYTDENISMMFEAGKAYSNEFLFIFDHAYILHDFLPSPSQTQVWELAQSSNVEEQTAVLCSFSKVTFGGGGLSFVAAGQKLFNLLVRQRTSMIVCPDKVNQMRHLEFLKNKEGILDHMKKHADLVRPKFEIAFEALDSLNSV</sequence>
<dbReference type="InterPro" id="IPR015424">
    <property type="entry name" value="PyrdxlP-dep_Trfase"/>
</dbReference>